<dbReference type="GeneID" id="25908685"/>
<sequence length="155" mass="16069">MREEFGARMAGREVKTASEQPDEVFGAEMPVHSSTLTPNDGPGLVEDGVVLCLSSRQVASVECLRGSEPAVSGIGCAYNQRCCQGAGGGRRRRSTAVFYWTGSSPQEQDALCNECLQALGAKGLVKGLVTGSEPTTGGESLHNNGGPSSYGGEAE</sequence>
<dbReference type="EMBL" id="KQ242307">
    <property type="protein sequence ID" value="KNC79427.1"/>
    <property type="molecule type" value="Genomic_DNA"/>
</dbReference>
<feature type="region of interest" description="Disordered" evidence="1">
    <location>
        <begin position="1"/>
        <end position="23"/>
    </location>
</feature>
<organism evidence="2 3">
    <name type="scientific">Sphaeroforma arctica JP610</name>
    <dbReference type="NCBI Taxonomy" id="667725"/>
    <lineage>
        <taxon>Eukaryota</taxon>
        <taxon>Ichthyosporea</taxon>
        <taxon>Ichthyophonida</taxon>
        <taxon>Sphaeroforma</taxon>
    </lineage>
</organism>
<evidence type="ECO:0000256" key="1">
    <source>
        <dbReference type="SAM" id="MobiDB-lite"/>
    </source>
</evidence>
<accession>A0A0L0FRH3</accession>
<feature type="region of interest" description="Disordered" evidence="1">
    <location>
        <begin position="130"/>
        <end position="155"/>
    </location>
</feature>
<protein>
    <submittedName>
        <fullName evidence="2">Uncharacterized protein</fullName>
    </submittedName>
</protein>
<feature type="compositionally biased region" description="Polar residues" evidence="1">
    <location>
        <begin position="132"/>
        <end position="147"/>
    </location>
</feature>
<proteinExistence type="predicted"/>
<reference evidence="2 3" key="1">
    <citation type="submission" date="2011-02" db="EMBL/GenBank/DDBJ databases">
        <title>The Genome Sequence of Sphaeroforma arctica JP610.</title>
        <authorList>
            <consortium name="The Broad Institute Genome Sequencing Platform"/>
            <person name="Russ C."/>
            <person name="Cuomo C."/>
            <person name="Young S.K."/>
            <person name="Zeng Q."/>
            <person name="Gargeya S."/>
            <person name="Alvarado L."/>
            <person name="Berlin A."/>
            <person name="Chapman S.B."/>
            <person name="Chen Z."/>
            <person name="Freedman E."/>
            <person name="Gellesch M."/>
            <person name="Goldberg J."/>
            <person name="Griggs A."/>
            <person name="Gujja S."/>
            <person name="Heilman E."/>
            <person name="Heiman D."/>
            <person name="Howarth C."/>
            <person name="Mehta T."/>
            <person name="Neiman D."/>
            <person name="Pearson M."/>
            <person name="Roberts A."/>
            <person name="Saif S."/>
            <person name="Shea T."/>
            <person name="Shenoy N."/>
            <person name="Sisk P."/>
            <person name="Stolte C."/>
            <person name="Sykes S."/>
            <person name="White J."/>
            <person name="Yandava C."/>
            <person name="Burger G."/>
            <person name="Gray M.W."/>
            <person name="Holland P.W.H."/>
            <person name="King N."/>
            <person name="Lang F.B.F."/>
            <person name="Roger A.J."/>
            <person name="Ruiz-Trillo I."/>
            <person name="Haas B."/>
            <person name="Nusbaum C."/>
            <person name="Birren B."/>
        </authorList>
    </citation>
    <scope>NUCLEOTIDE SEQUENCE [LARGE SCALE GENOMIC DNA]</scope>
    <source>
        <strain evidence="2 3">JP610</strain>
    </source>
</reference>
<feature type="compositionally biased region" description="Basic and acidic residues" evidence="1">
    <location>
        <begin position="1"/>
        <end position="16"/>
    </location>
</feature>
<keyword evidence="3" id="KW-1185">Reference proteome</keyword>
<evidence type="ECO:0000313" key="3">
    <source>
        <dbReference type="Proteomes" id="UP000054560"/>
    </source>
</evidence>
<name>A0A0L0FRH3_9EUKA</name>
<dbReference type="Proteomes" id="UP000054560">
    <property type="component" value="Unassembled WGS sequence"/>
</dbReference>
<dbReference type="RefSeq" id="XP_014153329.1">
    <property type="nucleotide sequence ID" value="XM_014297854.1"/>
</dbReference>
<gene>
    <name evidence="2" type="ORF">SARC_08181</name>
</gene>
<evidence type="ECO:0000313" key="2">
    <source>
        <dbReference type="EMBL" id="KNC79427.1"/>
    </source>
</evidence>
<dbReference type="AlphaFoldDB" id="A0A0L0FRH3"/>